<dbReference type="PANTHER" id="PTHR43280">
    <property type="entry name" value="ARAC-FAMILY TRANSCRIPTIONAL REGULATOR"/>
    <property type="match status" value="1"/>
</dbReference>
<gene>
    <name evidence="5" type="ORF">KCTCHS21_59040</name>
</gene>
<evidence type="ECO:0000259" key="4">
    <source>
        <dbReference type="PROSITE" id="PS01124"/>
    </source>
</evidence>
<name>A0A3T1DF42_9BACL</name>
<evidence type="ECO:0000256" key="1">
    <source>
        <dbReference type="ARBA" id="ARBA00023015"/>
    </source>
</evidence>
<keyword evidence="3" id="KW-0804">Transcription</keyword>
<protein>
    <recommendedName>
        <fullName evidence="4">HTH araC/xylS-type domain-containing protein</fullName>
    </recommendedName>
</protein>
<dbReference type="Pfam" id="PF12833">
    <property type="entry name" value="HTH_18"/>
    <property type="match status" value="1"/>
</dbReference>
<dbReference type="GO" id="GO:0043565">
    <property type="term" value="F:sequence-specific DNA binding"/>
    <property type="evidence" value="ECO:0007669"/>
    <property type="project" value="InterPro"/>
</dbReference>
<dbReference type="Pfam" id="PF02311">
    <property type="entry name" value="AraC_binding"/>
    <property type="match status" value="1"/>
</dbReference>
<evidence type="ECO:0000256" key="3">
    <source>
        <dbReference type="ARBA" id="ARBA00023163"/>
    </source>
</evidence>
<dbReference type="InterPro" id="IPR020449">
    <property type="entry name" value="Tscrpt_reg_AraC-type_HTH"/>
</dbReference>
<evidence type="ECO:0000313" key="6">
    <source>
        <dbReference type="Proteomes" id="UP000289856"/>
    </source>
</evidence>
<sequence>MKEFDHEFAEHIYYMASEFEKKGGLWPVRAGRNEAKPGYSVGPKIIECYSFHFVKSGSVYFEYKDGAVTLEVGDMFCLYPHLKHQYKRIETLGNSSPLHMYWLAFSGAQGSYLLDRLGISLEKPYLRNKLNANMEMTILEVFTFMRNPKSGDEFRLQESLYRLFGALNDTQMRAHNDKSDEKWIDTCLNHMNTHYMEGITVADVVRVAGVHRSHLFSEVSRLTGMGPQQYLTKLRLDRAVEMLKMKVYSITEIALSLGYPDLYAFSRAFCNHYGMPPSRYQLDPTK</sequence>
<dbReference type="RefSeq" id="WP_130616011.1">
    <property type="nucleotide sequence ID" value="NZ_AP019400.1"/>
</dbReference>
<dbReference type="InterPro" id="IPR003313">
    <property type="entry name" value="AraC-bd"/>
</dbReference>
<evidence type="ECO:0000313" key="5">
    <source>
        <dbReference type="EMBL" id="BBI36505.1"/>
    </source>
</evidence>
<dbReference type="GO" id="GO:0003700">
    <property type="term" value="F:DNA-binding transcription factor activity"/>
    <property type="evidence" value="ECO:0007669"/>
    <property type="project" value="InterPro"/>
</dbReference>
<dbReference type="SUPFAM" id="SSF51215">
    <property type="entry name" value="Regulatory protein AraC"/>
    <property type="match status" value="1"/>
</dbReference>
<dbReference type="Proteomes" id="UP000289856">
    <property type="component" value="Chromosome"/>
</dbReference>
<dbReference type="EMBL" id="AP019400">
    <property type="protein sequence ID" value="BBI36505.1"/>
    <property type="molecule type" value="Genomic_DNA"/>
</dbReference>
<feature type="domain" description="HTH araC/xylS-type" evidence="4">
    <location>
        <begin position="185"/>
        <end position="283"/>
    </location>
</feature>
<accession>A0A3T1DF42</accession>
<dbReference type="InterPro" id="IPR037923">
    <property type="entry name" value="HTH-like"/>
</dbReference>
<evidence type="ECO:0000256" key="2">
    <source>
        <dbReference type="ARBA" id="ARBA00023125"/>
    </source>
</evidence>
<proteinExistence type="predicted"/>
<dbReference type="PANTHER" id="PTHR43280:SF2">
    <property type="entry name" value="HTH-TYPE TRANSCRIPTIONAL REGULATOR EXSA"/>
    <property type="match status" value="1"/>
</dbReference>
<dbReference type="InterPro" id="IPR009057">
    <property type="entry name" value="Homeodomain-like_sf"/>
</dbReference>
<dbReference type="OrthoDB" id="2638442at2"/>
<dbReference type="InterPro" id="IPR018060">
    <property type="entry name" value="HTH_AraC"/>
</dbReference>
<dbReference type="AlphaFoldDB" id="A0A3T1DF42"/>
<dbReference type="SUPFAM" id="SSF46689">
    <property type="entry name" value="Homeodomain-like"/>
    <property type="match status" value="2"/>
</dbReference>
<dbReference type="KEGG" id="cohn:KCTCHS21_59040"/>
<dbReference type="Gene3D" id="1.10.10.60">
    <property type="entry name" value="Homeodomain-like"/>
    <property type="match status" value="2"/>
</dbReference>
<reference evidence="5 6" key="1">
    <citation type="submission" date="2019-01" db="EMBL/GenBank/DDBJ databases">
        <title>Complete genome sequence of Cohnella hallensis HS21 isolated from Korean fir (Abies koreana) rhizospheric soil.</title>
        <authorList>
            <person name="Jiang L."/>
            <person name="Kang S.W."/>
            <person name="Kim S."/>
            <person name="Jung J."/>
            <person name="Kim C.Y."/>
            <person name="Kim D.H."/>
            <person name="Kim S.W."/>
            <person name="Lee J."/>
        </authorList>
    </citation>
    <scope>NUCLEOTIDE SEQUENCE [LARGE SCALE GENOMIC DNA]</scope>
    <source>
        <strain evidence="5 6">HS21</strain>
    </source>
</reference>
<dbReference type="PROSITE" id="PS01124">
    <property type="entry name" value="HTH_ARAC_FAMILY_2"/>
    <property type="match status" value="1"/>
</dbReference>
<organism evidence="5 6">
    <name type="scientific">Cohnella abietis</name>
    <dbReference type="NCBI Taxonomy" id="2507935"/>
    <lineage>
        <taxon>Bacteria</taxon>
        <taxon>Bacillati</taxon>
        <taxon>Bacillota</taxon>
        <taxon>Bacilli</taxon>
        <taxon>Bacillales</taxon>
        <taxon>Paenibacillaceae</taxon>
        <taxon>Cohnella</taxon>
    </lineage>
</organism>
<dbReference type="SMART" id="SM00342">
    <property type="entry name" value="HTH_ARAC"/>
    <property type="match status" value="1"/>
</dbReference>
<keyword evidence="1" id="KW-0805">Transcription regulation</keyword>
<keyword evidence="6" id="KW-1185">Reference proteome</keyword>
<keyword evidence="2" id="KW-0238">DNA-binding</keyword>
<dbReference type="PRINTS" id="PR00032">
    <property type="entry name" value="HTHARAC"/>
</dbReference>